<dbReference type="Proteomes" id="UP000499080">
    <property type="component" value="Unassembled WGS sequence"/>
</dbReference>
<name>A0A4Y2FRI1_ARAVE</name>
<protein>
    <submittedName>
        <fullName evidence="1">Uncharacterized protein</fullName>
    </submittedName>
</protein>
<dbReference type="OrthoDB" id="1728974at2759"/>
<sequence length="71" mass="8235">MQDIFLKKHKQDSKHINYIVVWGFTAYISFRGLEVSVDNAWIVPNCPLLTNIFNAHINVEYCNSVKSINHV</sequence>
<comment type="caution">
    <text evidence="1">The sequence shown here is derived from an EMBL/GenBank/DDBJ whole genome shotgun (WGS) entry which is preliminary data.</text>
</comment>
<feature type="non-terminal residue" evidence="1">
    <location>
        <position position="71"/>
    </location>
</feature>
<dbReference type="EMBL" id="BGPR01001056">
    <property type="protein sequence ID" value="GBM44132.1"/>
    <property type="molecule type" value="Genomic_DNA"/>
</dbReference>
<evidence type="ECO:0000313" key="1">
    <source>
        <dbReference type="EMBL" id="GBM44132.1"/>
    </source>
</evidence>
<dbReference type="AlphaFoldDB" id="A0A4Y2FRI1"/>
<accession>A0A4Y2FRI1</accession>
<proteinExistence type="predicted"/>
<organism evidence="1 2">
    <name type="scientific">Araneus ventricosus</name>
    <name type="common">Orbweaver spider</name>
    <name type="synonym">Epeira ventricosa</name>
    <dbReference type="NCBI Taxonomy" id="182803"/>
    <lineage>
        <taxon>Eukaryota</taxon>
        <taxon>Metazoa</taxon>
        <taxon>Ecdysozoa</taxon>
        <taxon>Arthropoda</taxon>
        <taxon>Chelicerata</taxon>
        <taxon>Arachnida</taxon>
        <taxon>Araneae</taxon>
        <taxon>Araneomorphae</taxon>
        <taxon>Entelegynae</taxon>
        <taxon>Araneoidea</taxon>
        <taxon>Araneidae</taxon>
        <taxon>Araneus</taxon>
    </lineage>
</organism>
<evidence type="ECO:0000313" key="2">
    <source>
        <dbReference type="Proteomes" id="UP000499080"/>
    </source>
</evidence>
<gene>
    <name evidence="1" type="ORF">AVEN_93772_1</name>
</gene>
<reference evidence="1 2" key="1">
    <citation type="journal article" date="2019" name="Sci. Rep.">
        <title>Orb-weaving spider Araneus ventricosus genome elucidates the spidroin gene catalogue.</title>
        <authorList>
            <person name="Kono N."/>
            <person name="Nakamura H."/>
            <person name="Ohtoshi R."/>
            <person name="Moran D.A.P."/>
            <person name="Shinohara A."/>
            <person name="Yoshida Y."/>
            <person name="Fujiwara M."/>
            <person name="Mori M."/>
            <person name="Tomita M."/>
            <person name="Arakawa K."/>
        </authorList>
    </citation>
    <scope>NUCLEOTIDE SEQUENCE [LARGE SCALE GENOMIC DNA]</scope>
</reference>
<keyword evidence="2" id="KW-1185">Reference proteome</keyword>